<keyword evidence="6" id="KW-1185">Reference proteome</keyword>
<evidence type="ECO:0000313" key="5">
    <source>
        <dbReference type="EMBL" id="ROT36386.1"/>
    </source>
</evidence>
<dbReference type="PANTHER" id="PTHR22765">
    <property type="entry name" value="RING FINGER AND PROTEASE ASSOCIATED DOMAIN-CONTAINING"/>
    <property type="match status" value="1"/>
</dbReference>
<name>A0A3N2PPU6_SODAK</name>
<reference evidence="5 6" key="1">
    <citation type="journal article" date="2018" name="Mol. Ecol.">
        <title>The obligate alkalophilic soda-lake fungus Sodiomyces alkalinus has shifted to a protein diet.</title>
        <authorList>
            <person name="Grum-Grzhimaylo A.A."/>
            <person name="Falkoski D.L."/>
            <person name="van den Heuvel J."/>
            <person name="Valero-Jimenez C.A."/>
            <person name="Min B."/>
            <person name="Choi I.G."/>
            <person name="Lipzen A."/>
            <person name="Daum C.G."/>
            <person name="Aanen D.K."/>
            <person name="Tsang A."/>
            <person name="Henrissat B."/>
            <person name="Bilanenko E.N."/>
            <person name="de Vries R.P."/>
            <person name="van Kan J.A.L."/>
            <person name="Grigoriev I.V."/>
            <person name="Debets A.J.M."/>
        </authorList>
    </citation>
    <scope>NUCLEOTIDE SEQUENCE [LARGE SCALE GENOMIC DNA]</scope>
    <source>
        <strain evidence="5 6">F11</strain>
    </source>
</reference>
<keyword evidence="3" id="KW-0812">Transmembrane</keyword>
<proteinExistence type="predicted"/>
<dbReference type="InterPro" id="IPR013083">
    <property type="entry name" value="Znf_RING/FYVE/PHD"/>
</dbReference>
<evidence type="ECO:0000313" key="6">
    <source>
        <dbReference type="Proteomes" id="UP000272025"/>
    </source>
</evidence>
<dbReference type="RefSeq" id="XP_028464192.1">
    <property type="nucleotide sequence ID" value="XM_028610010.1"/>
</dbReference>
<feature type="domain" description="RING-type" evidence="4">
    <location>
        <begin position="132"/>
        <end position="174"/>
    </location>
</feature>
<keyword evidence="3" id="KW-0472">Membrane</keyword>
<dbReference type="InterPro" id="IPR001841">
    <property type="entry name" value="Znf_RING"/>
</dbReference>
<sequence length="215" mass="23873">MDSARAASEPGDSAESPRPTSTSGPDDAESGGLAILPPWVTVFILIGALGCLVLIFSVVSLLVPRITSRPPPSGRRSSSIADPEAARERDEIIARKMRQLDESTPARSYKEWKSEARDETKAARQYGTFIVCVICLESLQDKDMIRNLPCGHIYHSDCIAKWFLKQHDTCPLCKTYYVPHDESDSRSGSRRGLYEQAALFRIYQTPRAFIALPVD</sequence>
<keyword evidence="3" id="KW-1133">Transmembrane helix</keyword>
<dbReference type="OrthoDB" id="8062037at2759"/>
<dbReference type="AlphaFoldDB" id="A0A3N2PPU6"/>
<feature type="region of interest" description="Disordered" evidence="2">
    <location>
        <begin position="68"/>
        <end position="88"/>
    </location>
</feature>
<keyword evidence="1" id="KW-0862">Zinc</keyword>
<dbReference type="CDD" id="cd16454">
    <property type="entry name" value="RING-H2_PA-TM-RING"/>
    <property type="match status" value="1"/>
</dbReference>
<feature type="region of interest" description="Disordered" evidence="2">
    <location>
        <begin position="1"/>
        <end position="29"/>
    </location>
</feature>
<feature type="compositionally biased region" description="Low complexity" evidence="2">
    <location>
        <begin position="68"/>
        <end position="79"/>
    </location>
</feature>
<dbReference type="SUPFAM" id="SSF57850">
    <property type="entry name" value="RING/U-box"/>
    <property type="match status" value="1"/>
</dbReference>
<protein>
    <recommendedName>
        <fullName evidence="4">RING-type domain-containing protein</fullName>
    </recommendedName>
</protein>
<dbReference type="EMBL" id="ML119059">
    <property type="protein sequence ID" value="ROT36386.1"/>
    <property type="molecule type" value="Genomic_DNA"/>
</dbReference>
<keyword evidence="1" id="KW-0479">Metal-binding</keyword>
<organism evidence="5 6">
    <name type="scientific">Sodiomyces alkalinus (strain CBS 110278 / VKM F-3762 / F11)</name>
    <name type="common">Alkaliphilic filamentous fungus</name>
    <dbReference type="NCBI Taxonomy" id="1314773"/>
    <lineage>
        <taxon>Eukaryota</taxon>
        <taxon>Fungi</taxon>
        <taxon>Dikarya</taxon>
        <taxon>Ascomycota</taxon>
        <taxon>Pezizomycotina</taxon>
        <taxon>Sordariomycetes</taxon>
        <taxon>Hypocreomycetidae</taxon>
        <taxon>Glomerellales</taxon>
        <taxon>Plectosphaerellaceae</taxon>
        <taxon>Sodiomyces</taxon>
    </lineage>
</organism>
<dbReference type="GO" id="GO:0006511">
    <property type="term" value="P:ubiquitin-dependent protein catabolic process"/>
    <property type="evidence" value="ECO:0007669"/>
    <property type="project" value="TreeGrafter"/>
</dbReference>
<dbReference type="GO" id="GO:0061630">
    <property type="term" value="F:ubiquitin protein ligase activity"/>
    <property type="evidence" value="ECO:0007669"/>
    <property type="project" value="TreeGrafter"/>
</dbReference>
<dbReference type="GO" id="GO:0008270">
    <property type="term" value="F:zinc ion binding"/>
    <property type="evidence" value="ECO:0007669"/>
    <property type="project" value="UniProtKB-KW"/>
</dbReference>
<dbReference type="Proteomes" id="UP000272025">
    <property type="component" value="Unassembled WGS sequence"/>
</dbReference>
<dbReference type="PANTHER" id="PTHR22765:SF434">
    <property type="entry name" value="GB|AAD18119.1-RELATED"/>
    <property type="match status" value="1"/>
</dbReference>
<gene>
    <name evidence="5" type="ORF">SODALDRAFT_325731</name>
</gene>
<evidence type="ECO:0000259" key="4">
    <source>
        <dbReference type="PROSITE" id="PS50089"/>
    </source>
</evidence>
<dbReference type="GeneID" id="39578488"/>
<dbReference type="InterPro" id="IPR051826">
    <property type="entry name" value="E3_ubiquitin-ligase_domain"/>
</dbReference>
<keyword evidence="1" id="KW-0863">Zinc-finger</keyword>
<evidence type="ECO:0000256" key="3">
    <source>
        <dbReference type="SAM" id="Phobius"/>
    </source>
</evidence>
<evidence type="ECO:0000256" key="1">
    <source>
        <dbReference type="PROSITE-ProRule" id="PRU00175"/>
    </source>
</evidence>
<dbReference type="Gene3D" id="3.30.40.10">
    <property type="entry name" value="Zinc/RING finger domain, C3HC4 (zinc finger)"/>
    <property type="match status" value="1"/>
</dbReference>
<dbReference type="Pfam" id="PF13639">
    <property type="entry name" value="zf-RING_2"/>
    <property type="match status" value="1"/>
</dbReference>
<evidence type="ECO:0000256" key="2">
    <source>
        <dbReference type="SAM" id="MobiDB-lite"/>
    </source>
</evidence>
<accession>A0A3N2PPU6</accession>
<dbReference type="PROSITE" id="PS50089">
    <property type="entry name" value="ZF_RING_2"/>
    <property type="match status" value="1"/>
</dbReference>
<feature type="transmembrane region" description="Helical" evidence="3">
    <location>
        <begin position="39"/>
        <end position="63"/>
    </location>
</feature>
<dbReference type="SMART" id="SM00184">
    <property type="entry name" value="RING"/>
    <property type="match status" value="1"/>
</dbReference>
<dbReference type="STRING" id="1314773.A0A3N2PPU6"/>